<keyword evidence="3" id="KW-1185">Reference proteome</keyword>
<comment type="caution">
    <text evidence="2">The sequence shown here is derived from an EMBL/GenBank/DDBJ whole genome shotgun (WGS) entry which is preliminary data.</text>
</comment>
<feature type="non-terminal residue" evidence="2">
    <location>
        <position position="123"/>
    </location>
</feature>
<dbReference type="AlphaFoldDB" id="A0A8J5K598"/>
<evidence type="ECO:0000256" key="1">
    <source>
        <dbReference type="SAM" id="MobiDB-lite"/>
    </source>
</evidence>
<organism evidence="2 3">
    <name type="scientific">Homarus americanus</name>
    <name type="common">American lobster</name>
    <dbReference type="NCBI Taxonomy" id="6706"/>
    <lineage>
        <taxon>Eukaryota</taxon>
        <taxon>Metazoa</taxon>
        <taxon>Ecdysozoa</taxon>
        <taxon>Arthropoda</taxon>
        <taxon>Crustacea</taxon>
        <taxon>Multicrustacea</taxon>
        <taxon>Malacostraca</taxon>
        <taxon>Eumalacostraca</taxon>
        <taxon>Eucarida</taxon>
        <taxon>Decapoda</taxon>
        <taxon>Pleocyemata</taxon>
        <taxon>Astacidea</taxon>
        <taxon>Nephropoidea</taxon>
        <taxon>Nephropidae</taxon>
        <taxon>Homarus</taxon>
    </lineage>
</organism>
<evidence type="ECO:0000313" key="2">
    <source>
        <dbReference type="EMBL" id="KAG7169572.1"/>
    </source>
</evidence>
<proteinExistence type="predicted"/>
<gene>
    <name evidence="2" type="ORF">Hamer_G027291</name>
</gene>
<dbReference type="Proteomes" id="UP000747542">
    <property type="component" value="Unassembled WGS sequence"/>
</dbReference>
<feature type="compositionally biased region" description="Basic and acidic residues" evidence="1">
    <location>
        <begin position="28"/>
        <end position="38"/>
    </location>
</feature>
<protein>
    <submittedName>
        <fullName evidence="2">Uncharacterized protein</fullName>
    </submittedName>
</protein>
<sequence length="123" mass="13375">IQYKDGGKEVGVEGEGRGGRGWGWGMREWGDSEEGGRREGRRKNGNGGEAKEGKEKERKRGMGPSGRQTAVGLELLAEGGYGRLMGGYWPIKPSRSTLPIRPSLCRGRPLIYGGSFVFYGSLL</sequence>
<name>A0A8J5K598_HOMAM</name>
<dbReference type="EMBL" id="JAHLQT010015887">
    <property type="protein sequence ID" value="KAG7169572.1"/>
    <property type="molecule type" value="Genomic_DNA"/>
</dbReference>
<feature type="region of interest" description="Disordered" evidence="1">
    <location>
        <begin position="1"/>
        <end position="69"/>
    </location>
</feature>
<feature type="compositionally biased region" description="Basic and acidic residues" evidence="1">
    <location>
        <begin position="49"/>
        <end position="60"/>
    </location>
</feature>
<reference evidence="2" key="1">
    <citation type="journal article" date="2021" name="Sci. Adv.">
        <title>The American lobster genome reveals insights on longevity, neural, and immune adaptations.</title>
        <authorList>
            <person name="Polinski J.M."/>
            <person name="Zimin A.V."/>
            <person name="Clark K.F."/>
            <person name="Kohn A.B."/>
            <person name="Sadowski N."/>
            <person name="Timp W."/>
            <person name="Ptitsyn A."/>
            <person name="Khanna P."/>
            <person name="Romanova D.Y."/>
            <person name="Williams P."/>
            <person name="Greenwood S.J."/>
            <person name="Moroz L.L."/>
            <person name="Walt D.R."/>
            <person name="Bodnar A.G."/>
        </authorList>
    </citation>
    <scope>NUCLEOTIDE SEQUENCE</scope>
    <source>
        <strain evidence="2">GMGI-L3</strain>
    </source>
</reference>
<feature type="compositionally biased region" description="Basic and acidic residues" evidence="1">
    <location>
        <begin position="1"/>
        <end position="18"/>
    </location>
</feature>
<evidence type="ECO:0000313" key="3">
    <source>
        <dbReference type="Proteomes" id="UP000747542"/>
    </source>
</evidence>
<accession>A0A8J5K598</accession>